<dbReference type="EMBL" id="CASHTH010001451">
    <property type="protein sequence ID" value="CAI8015485.1"/>
    <property type="molecule type" value="Genomic_DNA"/>
</dbReference>
<evidence type="ECO:0000313" key="1">
    <source>
        <dbReference type="EMBL" id="CAI8015485.1"/>
    </source>
</evidence>
<proteinExistence type="predicted"/>
<name>A0AA35RPQ4_GEOBA</name>
<dbReference type="Proteomes" id="UP001174909">
    <property type="component" value="Unassembled WGS sequence"/>
</dbReference>
<organism evidence="1 2">
    <name type="scientific">Geodia barretti</name>
    <name type="common">Barrett's horny sponge</name>
    <dbReference type="NCBI Taxonomy" id="519541"/>
    <lineage>
        <taxon>Eukaryota</taxon>
        <taxon>Metazoa</taxon>
        <taxon>Porifera</taxon>
        <taxon>Demospongiae</taxon>
        <taxon>Heteroscleromorpha</taxon>
        <taxon>Tetractinellida</taxon>
        <taxon>Astrophorina</taxon>
        <taxon>Geodiidae</taxon>
        <taxon>Geodia</taxon>
    </lineage>
</organism>
<feature type="non-terminal residue" evidence="1">
    <location>
        <position position="285"/>
    </location>
</feature>
<dbReference type="AlphaFoldDB" id="A0AA35RPQ4"/>
<comment type="caution">
    <text evidence="1">The sequence shown here is derived from an EMBL/GenBank/DDBJ whole genome shotgun (WGS) entry which is preliminary data.</text>
</comment>
<evidence type="ECO:0000313" key="2">
    <source>
        <dbReference type="Proteomes" id="UP001174909"/>
    </source>
</evidence>
<accession>A0AA35RPQ4</accession>
<reference evidence="1" key="1">
    <citation type="submission" date="2023-03" db="EMBL/GenBank/DDBJ databases">
        <authorList>
            <person name="Steffen K."/>
            <person name="Cardenas P."/>
        </authorList>
    </citation>
    <scope>NUCLEOTIDE SEQUENCE</scope>
</reference>
<protein>
    <submittedName>
        <fullName evidence="1">Uncharacterized protein</fullName>
    </submittedName>
</protein>
<keyword evidence="2" id="KW-1185">Reference proteome</keyword>
<gene>
    <name evidence="1" type="ORF">GBAR_LOCUS9587</name>
</gene>
<sequence length="285" mass="30987">MSPKFISGMEDVAVIFGQPQLLVVDLPYGDGEAEFAQQDAMVAEVLEAVHHLDTAYAAFYTAMTTEAVTDSMFAPLLAKRDAPSLATSSSSCPVSYGVKDSDGSYCALLCLTDPTIYYWESQADLRQGEEPCVAKITAFDEKSVSGCNNSTIGPYPSIFATIQGNCSNDESDDDNPERVVEAEIEFTFPQGEFDQTGQWTLETGSWQMMLIVGPFNLSRYGEGKLVYPFSIPMGISYACQTDSTATMTSFSNPNRFTQISNVTVDEEVVAVNNERGSPVVQFTGI</sequence>